<sequence>MDNQQWYIGSNKGIEHILSRPVNAAAAPQAHEISVAIHSNSLNYHDLGVVMGMMPVEGERVLLSDAAGVVTAVGSEVSEFKVGDKVVSTFFPTWHRGKPEFIGFGGVPGDGTDGYAQHHVTVDQHAFTHIPAHFDLAQAATIPTAGITAWRALVVEGQLQAGQTVLIQGTGGVSVYACQLAHAMGAKIIATSSSDDKLSEMQKLGADVLINYRKHPDWGQQVAELGGADVVVEVGGAQTMVQSLLAVKPAGVIALIGVLSGMDSPLPIGLMLNKQIAIKSVLTGNREQQLAFIADLERYRIQPIISKTFAIADLQAAFAYQASQQHLGKIIVTHPIAQA</sequence>
<evidence type="ECO:0000313" key="3">
    <source>
        <dbReference type="Proteomes" id="UP000832011"/>
    </source>
</evidence>
<dbReference type="Pfam" id="PF08240">
    <property type="entry name" value="ADH_N"/>
    <property type="match status" value="1"/>
</dbReference>
<proteinExistence type="predicted"/>
<dbReference type="InterPro" id="IPR052711">
    <property type="entry name" value="Zinc_ADH-like"/>
</dbReference>
<dbReference type="InterPro" id="IPR013149">
    <property type="entry name" value="ADH-like_C"/>
</dbReference>
<dbReference type="SUPFAM" id="SSF51735">
    <property type="entry name" value="NAD(P)-binding Rossmann-fold domains"/>
    <property type="match status" value="1"/>
</dbReference>
<dbReference type="PANTHER" id="PTHR45033:SF2">
    <property type="entry name" value="ZINC-TYPE ALCOHOL DEHYDROGENASE-LIKE PROTEIN C1773.06C"/>
    <property type="match status" value="1"/>
</dbReference>
<dbReference type="InterPro" id="IPR011032">
    <property type="entry name" value="GroES-like_sf"/>
</dbReference>
<feature type="domain" description="Enoyl reductase (ER)" evidence="1">
    <location>
        <begin position="9"/>
        <end position="332"/>
    </location>
</feature>
<dbReference type="Pfam" id="PF00107">
    <property type="entry name" value="ADH_zinc_N"/>
    <property type="match status" value="1"/>
</dbReference>
<gene>
    <name evidence="2" type="ORF">LVJ82_18095</name>
</gene>
<organism evidence="2 3">
    <name type="scientific">Vitreoscilla massiliensis</name>
    <dbReference type="NCBI Taxonomy" id="1689272"/>
    <lineage>
        <taxon>Bacteria</taxon>
        <taxon>Pseudomonadati</taxon>
        <taxon>Pseudomonadota</taxon>
        <taxon>Betaproteobacteria</taxon>
        <taxon>Neisseriales</taxon>
        <taxon>Neisseriaceae</taxon>
        <taxon>Vitreoscilla</taxon>
    </lineage>
</organism>
<dbReference type="EMBL" id="CP091511">
    <property type="protein sequence ID" value="UOO89328.1"/>
    <property type="molecule type" value="Genomic_DNA"/>
</dbReference>
<dbReference type="InterPro" id="IPR013154">
    <property type="entry name" value="ADH-like_N"/>
</dbReference>
<dbReference type="InterPro" id="IPR036291">
    <property type="entry name" value="NAD(P)-bd_dom_sf"/>
</dbReference>
<evidence type="ECO:0000259" key="1">
    <source>
        <dbReference type="SMART" id="SM00829"/>
    </source>
</evidence>
<dbReference type="Gene3D" id="3.90.180.10">
    <property type="entry name" value="Medium-chain alcohol dehydrogenases, catalytic domain"/>
    <property type="match status" value="1"/>
</dbReference>
<dbReference type="SMART" id="SM00829">
    <property type="entry name" value="PKS_ER"/>
    <property type="match status" value="1"/>
</dbReference>
<keyword evidence="3" id="KW-1185">Reference proteome</keyword>
<dbReference type="PANTHER" id="PTHR45033">
    <property type="match status" value="1"/>
</dbReference>
<dbReference type="RefSeq" id="WP_058357027.1">
    <property type="nucleotide sequence ID" value="NZ_CABKVG010000010.1"/>
</dbReference>
<accession>A0ABY4E4V8</accession>
<protein>
    <submittedName>
        <fullName evidence="2">NAD(P)-dependent alcohol dehydrogenase</fullName>
    </submittedName>
</protein>
<dbReference type="CDD" id="cd08276">
    <property type="entry name" value="MDR7"/>
    <property type="match status" value="1"/>
</dbReference>
<dbReference type="InterPro" id="IPR020843">
    <property type="entry name" value="ER"/>
</dbReference>
<name>A0ABY4E4V8_9NEIS</name>
<evidence type="ECO:0000313" key="2">
    <source>
        <dbReference type="EMBL" id="UOO89328.1"/>
    </source>
</evidence>
<dbReference type="Proteomes" id="UP000832011">
    <property type="component" value="Chromosome"/>
</dbReference>
<reference evidence="2 3" key="1">
    <citation type="journal article" date="2022" name="Res Sq">
        <title>Evolution of multicellular longitudinally dividing oral cavity symbionts (Neisseriaceae).</title>
        <authorList>
            <person name="Nyongesa S."/>
            <person name="Weber P."/>
            <person name="Bernet E."/>
            <person name="Pullido F."/>
            <person name="Nieckarz M."/>
            <person name="Delaby M."/>
            <person name="Nieves C."/>
            <person name="Viehboeck T."/>
            <person name="Krause N."/>
            <person name="Rivera-Millot A."/>
            <person name="Nakamura A."/>
            <person name="Vischer N."/>
            <person name="VanNieuwenhze M."/>
            <person name="Brun Y."/>
            <person name="Cava F."/>
            <person name="Bulgheresi S."/>
            <person name="Veyrier F."/>
        </authorList>
    </citation>
    <scope>NUCLEOTIDE SEQUENCE [LARGE SCALE GENOMIC DNA]</scope>
    <source>
        <strain evidence="2 3">SN4</strain>
    </source>
</reference>
<dbReference type="SUPFAM" id="SSF50129">
    <property type="entry name" value="GroES-like"/>
    <property type="match status" value="1"/>
</dbReference>
<dbReference type="Gene3D" id="3.40.50.720">
    <property type="entry name" value="NAD(P)-binding Rossmann-like Domain"/>
    <property type="match status" value="1"/>
</dbReference>